<sequence length="270" mass="27761" precursor="true">MIAKSIALATAALLTTSAFAAYSGPSVILNEYNAVGSTKFLKNDKSDTTLGTVLGNGGNWFELTVLGDGTSGSTVDLTGATLAWEEDGTSGSLTLSNNAFWSSLTAGTIITFAEEMTIAHESGSIIVNGSDTTTNFASGDNWAHIYAGDTNLIASSSTDDGGIFSVGNSNWNLTLTTSDNTTLFGPIGEDTGGASGGVNSQEVFKYENSLQIPYDIANYNDGSSSSFGAANTWGSGAFSQDFSAFGVTIPEPASLALLSLGTLAILSRRK</sequence>
<evidence type="ECO:0000259" key="2">
    <source>
        <dbReference type="PROSITE" id="PS51841"/>
    </source>
</evidence>
<name>A0A517YU36_9BACT</name>
<feature type="domain" description="LTD" evidence="2">
    <location>
        <begin position="15"/>
        <end position="221"/>
    </location>
</feature>
<evidence type="ECO:0000313" key="3">
    <source>
        <dbReference type="EMBL" id="QDU33727.1"/>
    </source>
</evidence>
<dbReference type="AlphaFoldDB" id="A0A517YU36"/>
<gene>
    <name evidence="3" type="ORF">KS4_17830</name>
</gene>
<keyword evidence="4" id="KW-1185">Reference proteome</keyword>
<feature type="chain" id="PRO_5021947163" description="LTD domain-containing protein" evidence="1">
    <location>
        <begin position="21"/>
        <end position="270"/>
    </location>
</feature>
<dbReference type="PROSITE" id="PS51841">
    <property type="entry name" value="LTD"/>
    <property type="match status" value="1"/>
</dbReference>
<dbReference type="InterPro" id="IPR013424">
    <property type="entry name" value="Ice-binding_C"/>
</dbReference>
<proteinExistence type="predicted"/>
<dbReference type="EMBL" id="CP036425">
    <property type="protein sequence ID" value="QDU33727.1"/>
    <property type="molecule type" value="Genomic_DNA"/>
</dbReference>
<keyword evidence="1" id="KW-0732">Signal</keyword>
<reference evidence="3 4" key="1">
    <citation type="submission" date="2019-02" db="EMBL/GenBank/DDBJ databases">
        <title>Deep-cultivation of Planctomycetes and their phenomic and genomic characterization uncovers novel biology.</title>
        <authorList>
            <person name="Wiegand S."/>
            <person name="Jogler M."/>
            <person name="Boedeker C."/>
            <person name="Pinto D."/>
            <person name="Vollmers J."/>
            <person name="Rivas-Marin E."/>
            <person name="Kohn T."/>
            <person name="Peeters S.H."/>
            <person name="Heuer A."/>
            <person name="Rast P."/>
            <person name="Oberbeckmann S."/>
            <person name="Bunk B."/>
            <person name="Jeske O."/>
            <person name="Meyerdierks A."/>
            <person name="Storesund J.E."/>
            <person name="Kallscheuer N."/>
            <person name="Luecker S."/>
            <person name="Lage O.M."/>
            <person name="Pohl T."/>
            <person name="Merkel B.J."/>
            <person name="Hornburger P."/>
            <person name="Mueller R.-W."/>
            <person name="Bruemmer F."/>
            <person name="Labrenz M."/>
            <person name="Spormann A.M."/>
            <person name="Op den Camp H."/>
            <person name="Overmann J."/>
            <person name="Amann R."/>
            <person name="Jetten M.S.M."/>
            <person name="Mascher T."/>
            <person name="Medema M.H."/>
            <person name="Devos D.P."/>
            <person name="Kaster A.-K."/>
            <person name="Ovreas L."/>
            <person name="Rohde M."/>
            <person name="Galperin M.Y."/>
            <person name="Jogler C."/>
        </authorList>
    </citation>
    <scope>NUCLEOTIDE SEQUENCE [LARGE SCALE GENOMIC DNA]</scope>
    <source>
        <strain evidence="3 4">KS4</strain>
    </source>
</reference>
<evidence type="ECO:0000256" key="1">
    <source>
        <dbReference type="SAM" id="SignalP"/>
    </source>
</evidence>
<dbReference type="Proteomes" id="UP000317369">
    <property type="component" value="Chromosome"/>
</dbReference>
<dbReference type="NCBIfam" id="TIGR02595">
    <property type="entry name" value="PEP_CTERM"/>
    <property type="match status" value="1"/>
</dbReference>
<feature type="signal peptide" evidence="1">
    <location>
        <begin position="1"/>
        <end position="20"/>
    </location>
</feature>
<accession>A0A517YU36</accession>
<evidence type="ECO:0000313" key="4">
    <source>
        <dbReference type="Proteomes" id="UP000317369"/>
    </source>
</evidence>
<protein>
    <recommendedName>
        <fullName evidence="2">LTD domain-containing protein</fullName>
    </recommendedName>
</protein>
<dbReference type="Pfam" id="PF07589">
    <property type="entry name" value="PEP-CTERM"/>
    <property type="match status" value="1"/>
</dbReference>
<dbReference type="RefSeq" id="WP_200761719.1">
    <property type="nucleotide sequence ID" value="NZ_CP036425.1"/>
</dbReference>
<dbReference type="KEGG" id="pcor:KS4_17830"/>
<dbReference type="InterPro" id="IPR001322">
    <property type="entry name" value="Lamin_tail_dom"/>
</dbReference>
<organism evidence="3 4">
    <name type="scientific">Poriferisphaera corsica</name>
    <dbReference type="NCBI Taxonomy" id="2528020"/>
    <lineage>
        <taxon>Bacteria</taxon>
        <taxon>Pseudomonadati</taxon>
        <taxon>Planctomycetota</taxon>
        <taxon>Phycisphaerae</taxon>
        <taxon>Phycisphaerales</taxon>
        <taxon>Phycisphaeraceae</taxon>
        <taxon>Poriferisphaera</taxon>
    </lineage>
</organism>